<accession>A0AAV2EFF9</accession>
<dbReference type="Proteomes" id="UP001497516">
    <property type="component" value="Chromosome 4"/>
</dbReference>
<feature type="coiled-coil region" evidence="1">
    <location>
        <begin position="71"/>
        <end position="98"/>
    </location>
</feature>
<evidence type="ECO:0000256" key="1">
    <source>
        <dbReference type="SAM" id="Coils"/>
    </source>
</evidence>
<keyword evidence="3" id="KW-1185">Reference proteome</keyword>
<gene>
    <name evidence="2" type="ORF">LTRI10_LOCUS25688</name>
</gene>
<proteinExistence type="predicted"/>
<dbReference type="AlphaFoldDB" id="A0AAV2EFF9"/>
<keyword evidence="1" id="KW-0175">Coiled coil</keyword>
<dbReference type="PANTHER" id="PTHR36037">
    <property type="entry name" value="RNA-DIRECTED DNA POLYMERASE (REVERSE TRANSCRIPTASE)-RELATED FAMILY PROTEIN"/>
    <property type="match status" value="1"/>
</dbReference>
<sequence>MQNVPSSDMEPLDLKAIRSRISELEEVYRSCIDEEMVSTDSDQLMIDCALQPESRVDQVLSGLSEVGYLGISDLDACLEHLRDELSAAEAESTKIATEIEALGRINLEDSSRLESDLEGLKCSLERTSSEDLPQGTDGARLACSLLRHDQSNSLQTDHDDEFEIMKLENQIEESTAMLKSLQDLDSSLKRFDVLEQIENACSVLEVIEIDGNCINLSVREDIKELEDVLCKQKIEDIDELSEVHHKVLVEASSETMELKNVEIFPNDIFIADIVGAANSFSHLFTHDTLPETSSSLQWFMMKLLDRIRDCNLRRMVARSASKSRHSFEYLYRDETIKAHLVGGVDAFLKVPPGWPLTSSPLKLMSLQSSNQHKEISLSSLCKIQETANSLDSQIRHQLLSFTDEIEKAVLREVHLELHHDNDSSS</sequence>
<organism evidence="2 3">
    <name type="scientific">Linum trigynum</name>
    <dbReference type="NCBI Taxonomy" id="586398"/>
    <lineage>
        <taxon>Eukaryota</taxon>
        <taxon>Viridiplantae</taxon>
        <taxon>Streptophyta</taxon>
        <taxon>Embryophyta</taxon>
        <taxon>Tracheophyta</taxon>
        <taxon>Spermatophyta</taxon>
        <taxon>Magnoliopsida</taxon>
        <taxon>eudicotyledons</taxon>
        <taxon>Gunneridae</taxon>
        <taxon>Pentapetalae</taxon>
        <taxon>rosids</taxon>
        <taxon>fabids</taxon>
        <taxon>Malpighiales</taxon>
        <taxon>Linaceae</taxon>
        <taxon>Linum</taxon>
    </lineage>
</organism>
<dbReference type="EMBL" id="OZ034817">
    <property type="protein sequence ID" value="CAL1384487.1"/>
    <property type="molecule type" value="Genomic_DNA"/>
</dbReference>
<reference evidence="2 3" key="1">
    <citation type="submission" date="2024-04" db="EMBL/GenBank/DDBJ databases">
        <authorList>
            <person name="Fracassetti M."/>
        </authorList>
    </citation>
    <scope>NUCLEOTIDE SEQUENCE [LARGE SCALE GENOMIC DNA]</scope>
</reference>
<evidence type="ECO:0000313" key="3">
    <source>
        <dbReference type="Proteomes" id="UP001497516"/>
    </source>
</evidence>
<name>A0AAV2EFF9_9ROSI</name>
<dbReference type="PANTHER" id="PTHR36037:SF1">
    <property type="entry name" value="RNA-DIRECTED DNA POLYMERASE (REVERSE TRANSCRIPTASE)-RELATED FAMILY PROTEIN"/>
    <property type="match status" value="1"/>
</dbReference>
<evidence type="ECO:0000313" key="2">
    <source>
        <dbReference type="EMBL" id="CAL1384487.1"/>
    </source>
</evidence>
<protein>
    <submittedName>
        <fullName evidence="2">Uncharacterized protein</fullName>
    </submittedName>
</protein>